<comment type="caution">
    <text evidence="2">The sequence shown here is derived from an EMBL/GenBank/DDBJ whole genome shotgun (WGS) entry which is preliminary data.</text>
</comment>
<protein>
    <recommendedName>
        <fullName evidence="4">Cytochrome C oxidase subunit I</fullName>
    </recommendedName>
</protein>
<dbReference type="RefSeq" id="WP_284194644.1">
    <property type="nucleotide sequence ID" value="NZ_BSOG01000001.1"/>
</dbReference>
<dbReference type="InterPro" id="IPR036249">
    <property type="entry name" value="Thioredoxin-like_sf"/>
</dbReference>
<evidence type="ECO:0000256" key="1">
    <source>
        <dbReference type="SAM" id="Phobius"/>
    </source>
</evidence>
<reference evidence="3" key="1">
    <citation type="journal article" date="2019" name="Int. J. Syst. Evol. Microbiol.">
        <title>The Global Catalogue of Microorganisms (GCM) 10K type strain sequencing project: providing services to taxonomists for standard genome sequencing and annotation.</title>
        <authorList>
            <consortium name="The Broad Institute Genomics Platform"/>
            <consortium name="The Broad Institute Genome Sequencing Center for Infectious Disease"/>
            <person name="Wu L."/>
            <person name="Ma J."/>
        </authorList>
    </citation>
    <scope>NUCLEOTIDE SEQUENCE [LARGE SCALE GENOMIC DNA]</scope>
    <source>
        <strain evidence="3">NBRC 110044</strain>
    </source>
</reference>
<sequence length="189" mass="20630">MNAATQPKRNGRWILFALIAITIAPVLASYLAYYVWRPEGGKTYGELLKVGPVPAFRQAGLDGKPAALADLKGRWVLVMAASGDCQQACQKDLHALRQIRMAQGKFMDRVERLWLVTDAAAPSKQAVAAADGARTVRALEAIPLQGDVATGYYLIDPLGNQVIRYPRTADPVRVIKEVGKFLKNNENLG</sequence>
<keyword evidence="1" id="KW-0812">Transmembrane</keyword>
<organism evidence="2 3">
    <name type="scientific">Chitinimonas prasina</name>
    <dbReference type="NCBI Taxonomy" id="1434937"/>
    <lineage>
        <taxon>Bacteria</taxon>
        <taxon>Pseudomonadati</taxon>
        <taxon>Pseudomonadota</taxon>
        <taxon>Betaproteobacteria</taxon>
        <taxon>Neisseriales</taxon>
        <taxon>Chitinibacteraceae</taxon>
        <taxon>Chitinimonas</taxon>
    </lineage>
</organism>
<evidence type="ECO:0008006" key="4">
    <source>
        <dbReference type="Google" id="ProtNLM"/>
    </source>
</evidence>
<gene>
    <name evidence="2" type="ORF">GCM10007907_02790</name>
</gene>
<keyword evidence="1" id="KW-0472">Membrane</keyword>
<evidence type="ECO:0000313" key="2">
    <source>
        <dbReference type="EMBL" id="GLR11489.1"/>
    </source>
</evidence>
<keyword evidence="3" id="KW-1185">Reference proteome</keyword>
<keyword evidence="1" id="KW-1133">Transmembrane helix</keyword>
<proteinExistence type="predicted"/>
<dbReference type="SUPFAM" id="SSF52833">
    <property type="entry name" value="Thioredoxin-like"/>
    <property type="match status" value="1"/>
</dbReference>
<dbReference type="Proteomes" id="UP001156706">
    <property type="component" value="Unassembled WGS sequence"/>
</dbReference>
<accession>A0ABQ5YEW6</accession>
<name>A0ABQ5YEW6_9NEIS</name>
<dbReference type="Gene3D" id="3.40.30.10">
    <property type="entry name" value="Glutaredoxin"/>
    <property type="match status" value="1"/>
</dbReference>
<dbReference type="EMBL" id="BSOG01000001">
    <property type="protein sequence ID" value="GLR11489.1"/>
    <property type="molecule type" value="Genomic_DNA"/>
</dbReference>
<feature type="transmembrane region" description="Helical" evidence="1">
    <location>
        <begin position="12"/>
        <end position="36"/>
    </location>
</feature>
<evidence type="ECO:0000313" key="3">
    <source>
        <dbReference type="Proteomes" id="UP001156706"/>
    </source>
</evidence>